<evidence type="ECO:0000256" key="6">
    <source>
        <dbReference type="ARBA" id="ARBA00023136"/>
    </source>
</evidence>
<keyword evidence="7" id="KW-0653">Protein transport</keyword>
<evidence type="ECO:0000256" key="1">
    <source>
        <dbReference type="ARBA" id="ARBA00004162"/>
    </source>
</evidence>
<dbReference type="STRING" id="688246.Premu_0204"/>
<gene>
    <name evidence="8" type="ORF">Premu_0204</name>
</gene>
<proteinExistence type="inferred from homology"/>
<dbReference type="PANTHER" id="PTHR30558:SF3">
    <property type="entry name" value="BIOPOLYMER TRANSPORT PROTEIN EXBD-RELATED"/>
    <property type="match status" value="1"/>
</dbReference>
<dbReference type="GO" id="GO:0022857">
    <property type="term" value="F:transmembrane transporter activity"/>
    <property type="evidence" value="ECO:0007669"/>
    <property type="project" value="InterPro"/>
</dbReference>
<keyword evidence="3" id="KW-1003">Cell membrane</keyword>
<dbReference type="OrthoDB" id="9793581at2"/>
<evidence type="ECO:0000256" key="3">
    <source>
        <dbReference type="ARBA" id="ARBA00022475"/>
    </source>
</evidence>
<dbReference type="EMBL" id="GL945017">
    <property type="protein sequence ID" value="EGN55690.1"/>
    <property type="molecule type" value="Genomic_DNA"/>
</dbReference>
<accession>F8N9H6</accession>
<dbReference type="PANTHER" id="PTHR30558">
    <property type="entry name" value="EXBD MEMBRANE COMPONENT OF PMF-DRIVEN MACROMOLECULE IMPORT SYSTEM"/>
    <property type="match status" value="1"/>
</dbReference>
<keyword evidence="4 7" id="KW-0812">Transmembrane</keyword>
<dbReference type="AlphaFoldDB" id="F8N9H6"/>
<comment type="subcellular location">
    <subcellularLocation>
        <location evidence="1">Cell membrane</location>
        <topology evidence="1">Single-pass membrane protein</topology>
    </subcellularLocation>
    <subcellularLocation>
        <location evidence="7">Cell membrane</location>
        <topology evidence="7">Single-pass type II membrane protein</topology>
    </subcellularLocation>
</comment>
<evidence type="ECO:0000313" key="9">
    <source>
        <dbReference type="Proteomes" id="UP000002772"/>
    </source>
</evidence>
<evidence type="ECO:0000313" key="8">
    <source>
        <dbReference type="EMBL" id="EGN55690.1"/>
    </source>
</evidence>
<keyword evidence="5" id="KW-1133">Transmembrane helix</keyword>
<name>F8N9H6_9BACT</name>
<keyword evidence="9" id="KW-1185">Reference proteome</keyword>
<keyword evidence="7" id="KW-0813">Transport</keyword>
<dbReference type="InterPro" id="IPR003400">
    <property type="entry name" value="ExbD"/>
</dbReference>
<evidence type="ECO:0000256" key="7">
    <source>
        <dbReference type="RuleBase" id="RU003879"/>
    </source>
</evidence>
<dbReference type="eggNOG" id="COG0848">
    <property type="taxonomic scope" value="Bacteria"/>
</dbReference>
<evidence type="ECO:0000256" key="2">
    <source>
        <dbReference type="ARBA" id="ARBA00005811"/>
    </source>
</evidence>
<evidence type="ECO:0000256" key="5">
    <source>
        <dbReference type="ARBA" id="ARBA00022989"/>
    </source>
</evidence>
<comment type="similarity">
    <text evidence="2 7">Belongs to the ExbD/TolR family.</text>
</comment>
<protein>
    <submittedName>
        <fullName evidence="8">Outer membrane transport energization protein ExbD (TC 2.C.1.1.1)</fullName>
    </submittedName>
</protein>
<dbReference type="GO" id="GO:0005886">
    <property type="term" value="C:plasma membrane"/>
    <property type="evidence" value="ECO:0007669"/>
    <property type="project" value="UniProtKB-SubCell"/>
</dbReference>
<evidence type="ECO:0000256" key="4">
    <source>
        <dbReference type="ARBA" id="ARBA00022692"/>
    </source>
</evidence>
<sequence length="208" mass="23205">MAKIKIKKADVWIDMTPMSDVMVLLLTFFMLTSTFVKQEPVKVNTPGSVSEIKVPENNVLNVLVGNDGKIFMSMDKTTDTQATLASVANQFGLSLTTAQEKAFLDDPMWGVPMNKLQAYLSLNKNIRPAELKNYGIPTDSVAGKTGNAAMSEFQVWVKAAHEANPDAKIAIKADEKTPYKTIKKIMSELQDMNENRYYLITQYKKAED</sequence>
<dbReference type="GO" id="GO:0015031">
    <property type="term" value="P:protein transport"/>
    <property type="evidence" value="ECO:0007669"/>
    <property type="project" value="UniProtKB-KW"/>
</dbReference>
<organism evidence="8 9">
    <name type="scientific">Hallella multisaccharivorax DSM 17128</name>
    <dbReference type="NCBI Taxonomy" id="688246"/>
    <lineage>
        <taxon>Bacteria</taxon>
        <taxon>Pseudomonadati</taxon>
        <taxon>Bacteroidota</taxon>
        <taxon>Bacteroidia</taxon>
        <taxon>Bacteroidales</taxon>
        <taxon>Prevotellaceae</taxon>
        <taxon>Hallella</taxon>
    </lineage>
</organism>
<dbReference type="RefSeq" id="WP_007572381.1">
    <property type="nucleotide sequence ID" value="NZ_BPTS01000001.1"/>
</dbReference>
<reference evidence="9" key="1">
    <citation type="journal article" date="2011" name="Stand. Genomic Sci.">
        <title>Non-contiguous finished genome sequence of the opportunistic oral pathogen Prevotella multisaccharivorax type strain (PPPA20).</title>
        <authorList>
            <person name="Pati A."/>
            <person name="Gronow S."/>
            <person name="Lu M."/>
            <person name="Lapidus A."/>
            <person name="Nolan M."/>
            <person name="Lucas S."/>
            <person name="Hammon N."/>
            <person name="Deshpande S."/>
            <person name="Cheng J.F."/>
            <person name="Tapia R."/>
            <person name="Han C."/>
            <person name="Goodwin L."/>
            <person name="Pitluck S."/>
            <person name="Liolios K."/>
            <person name="Pagani I."/>
            <person name="Mavromatis K."/>
            <person name="Mikhailova N."/>
            <person name="Huntemann M."/>
            <person name="Chen A."/>
            <person name="Palaniappan K."/>
            <person name="Land M."/>
            <person name="Hauser L."/>
            <person name="Detter J.C."/>
            <person name="Brambilla E.M."/>
            <person name="Rohde M."/>
            <person name="Goker M."/>
            <person name="Woyke T."/>
            <person name="Bristow J."/>
            <person name="Eisen J.A."/>
            <person name="Markowitz V."/>
            <person name="Hugenholtz P."/>
            <person name="Kyrpides N.C."/>
            <person name="Klenk H.P."/>
            <person name="Ivanova N."/>
        </authorList>
    </citation>
    <scope>NUCLEOTIDE SEQUENCE [LARGE SCALE GENOMIC DNA]</scope>
    <source>
        <strain evidence="9">DSM 17128</strain>
    </source>
</reference>
<dbReference type="Proteomes" id="UP000002772">
    <property type="component" value="Unassembled WGS sequence"/>
</dbReference>
<dbReference type="Pfam" id="PF02472">
    <property type="entry name" value="ExbD"/>
    <property type="match status" value="1"/>
</dbReference>
<dbReference type="HOGENOM" id="CLU_117507_0_0_10"/>
<keyword evidence="6" id="KW-0472">Membrane</keyword>
<dbReference type="Gene3D" id="3.30.420.270">
    <property type="match status" value="1"/>
</dbReference>